<dbReference type="AlphaFoldDB" id="A0A5P1E481"/>
<dbReference type="Proteomes" id="UP000243459">
    <property type="component" value="Chromosome 10"/>
</dbReference>
<accession>A0A5P1E481</accession>
<gene>
    <name evidence="2" type="ORF">A4U43_C10F6330</name>
</gene>
<protein>
    <submittedName>
        <fullName evidence="2">Uncharacterized protein</fullName>
    </submittedName>
</protein>
<dbReference type="Gramene" id="ONK56297">
    <property type="protein sequence ID" value="ONK56297"/>
    <property type="gene ID" value="A4U43_C10F6330"/>
</dbReference>
<reference evidence="3" key="1">
    <citation type="journal article" date="2017" name="Nat. Commun.">
        <title>The asparagus genome sheds light on the origin and evolution of a young Y chromosome.</title>
        <authorList>
            <person name="Harkess A."/>
            <person name="Zhou J."/>
            <person name="Xu C."/>
            <person name="Bowers J.E."/>
            <person name="Van der Hulst R."/>
            <person name="Ayyampalayam S."/>
            <person name="Mercati F."/>
            <person name="Riccardi P."/>
            <person name="McKain M.R."/>
            <person name="Kakrana A."/>
            <person name="Tang H."/>
            <person name="Ray J."/>
            <person name="Groenendijk J."/>
            <person name="Arikit S."/>
            <person name="Mathioni S.M."/>
            <person name="Nakano M."/>
            <person name="Shan H."/>
            <person name="Telgmann-Rauber A."/>
            <person name="Kanno A."/>
            <person name="Yue Z."/>
            <person name="Chen H."/>
            <person name="Li W."/>
            <person name="Chen Y."/>
            <person name="Xu X."/>
            <person name="Zhang Y."/>
            <person name="Luo S."/>
            <person name="Chen H."/>
            <person name="Gao J."/>
            <person name="Mao Z."/>
            <person name="Pires J.C."/>
            <person name="Luo M."/>
            <person name="Kudrna D."/>
            <person name="Wing R.A."/>
            <person name="Meyers B.C."/>
            <person name="Yi K."/>
            <person name="Kong H."/>
            <person name="Lavrijsen P."/>
            <person name="Sunseri F."/>
            <person name="Falavigna A."/>
            <person name="Ye Y."/>
            <person name="Leebens-Mack J.H."/>
            <person name="Chen G."/>
        </authorList>
    </citation>
    <scope>NUCLEOTIDE SEQUENCE [LARGE SCALE GENOMIC DNA]</scope>
    <source>
        <strain evidence="3">cv. DH0086</strain>
    </source>
</reference>
<evidence type="ECO:0000313" key="2">
    <source>
        <dbReference type="EMBL" id="ONK56297.1"/>
    </source>
</evidence>
<keyword evidence="3" id="KW-1185">Reference proteome</keyword>
<organism evidence="2 3">
    <name type="scientific">Asparagus officinalis</name>
    <name type="common">Garden asparagus</name>
    <dbReference type="NCBI Taxonomy" id="4686"/>
    <lineage>
        <taxon>Eukaryota</taxon>
        <taxon>Viridiplantae</taxon>
        <taxon>Streptophyta</taxon>
        <taxon>Embryophyta</taxon>
        <taxon>Tracheophyta</taxon>
        <taxon>Spermatophyta</taxon>
        <taxon>Magnoliopsida</taxon>
        <taxon>Liliopsida</taxon>
        <taxon>Asparagales</taxon>
        <taxon>Asparagaceae</taxon>
        <taxon>Asparagoideae</taxon>
        <taxon>Asparagus</taxon>
    </lineage>
</organism>
<dbReference type="EMBL" id="CM007390">
    <property type="protein sequence ID" value="ONK56297.1"/>
    <property type="molecule type" value="Genomic_DNA"/>
</dbReference>
<sequence>MDPALIMMPQNQLSGKLVLEELDNLRLRMVEIATKLAKPSASSQVEKLEKKRRTGDDGDDEEELKEDQEEAIPSTQQAQKSPFYRSVGPSSRAKCLSPSPTPDPSQSA</sequence>
<name>A0A5P1E481_ASPOF</name>
<proteinExistence type="predicted"/>
<evidence type="ECO:0000313" key="3">
    <source>
        <dbReference type="Proteomes" id="UP000243459"/>
    </source>
</evidence>
<evidence type="ECO:0000256" key="1">
    <source>
        <dbReference type="SAM" id="MobiDB-lite"/>
    </source>
</evidence>
<feature type="compositionally biased region" description="Acidic residues" evidence="1">
    <location>
        <begin position="57"/>
        <end position="70"/>
    </location>
</feature>
<feature type="compositionally biased region" description="Pro residues" evidence="1">
    <location>
        <begin position="99"/>
        <end position="108"/>
    </location>
</feature>
<feature type="region of interest" description="Disordered" evidence="1">
    <location>
        <begin position="36"/>
        <end position="108"/>
    </location>
</feature>